<reference evidence="2 3" key="1">
    <citation type="submission" date="2017-11" db="EMBL/GenBank/DDBJ databases">
        <title>Genome sequence of Entomoplasma somnilux PYAN-1 (ATCC 49194).</title>
        <authorList>
            <person name="Lo W.-S."/>
            <person name="Gasparich G.E."/>
            <person name="Kuo C.-H."/>
        </authorList>
    </citation>
    <scope>NUCLEOTIDE SEQUENCE [LARGE SCALE GENOMIC DNA]</scope>
    <source>
        <strain evidence="2 3">PYAN-1</strain>
    </source>
</reference>
<dbReference type="KEGG" id="esx:ESOMN_v1c01740"/>
<gene>
    <name evidence="2" type="ORF">ESOMN_v1c01740</name>
</gene>
<feature type="transmembrane region" description="Helical" evidence="1">
    <location>
        <begin position="103"/>
        <end position="126"/>
    </location>
</feature>
<keyword evidence="1" id="KW-0472">Membrane</keyword>
<organism evidence="2 3">
    <name type="scientific">Williamsoniiplasma somnilux</name>
    <dbReference type="NCBI Taxonomy" id="215578"/>
    <lineage>
        <taxon>Bacteria</taxon>
        <taxon>Bacillati</taxon>
        <taxon>Mycoplasmatota</taxon>
        <taxon>Mollicutes</taxon>
        <taxon>Entomoplasmatales</taxon>
        <taxon>Williamsoniiplasma</taxon>
    </lineage>
</organism>
<feature type="transmembrane region" description="Helical" evidence="1">
    <location>
        <begin position="350"/>
        <end position="370"/>
    </location>
</feature>
<proteinExistence type="predicted"/>
<name>A0A2K8NXL3_9MOLU</name>
<dbReference type="Proteomes" id="UP000232230">
    <property type="component" value="Chromosome"/>
</dbReference>
<feature type="transmembrane region" description="Helical" evidence="1">
    <location>
        <begin position="277"/>
        <end position="301"/>
    </location>
</feature>
<feature type="transmembrane region" description="Helical" evidence="1">
    <location>
        <begin position="307"/>
        <end position="330"/>
    </location>
</feature>
<dbReference type="RefSeq" id="WP_024863755.1">
    <property type="nucleotide sequence ID" value="NZ_CP024965.1"/>
</dbReference>
<protein>
    <submittedName>
        <fullName evidence="2">Uncharacterized protein</fullName>
    </submittedName>
</protein>
<evidence type="ECO:0000313" key="2">
    <source>
        <dbReference type="EMBL" id="ATZ18559.1"/>
    </source>
</evidence>
<evidence type="ECO:0000256" key="1">
    <source>
        <dbReference type="SAM" id="Phobius"/>
    </source>
</evidence>
<feature type="transmembrane region" description="Helical" evidence="1">
    <location>
        <begin position="424"/>
        <end position="446"/>
    </location>
</feature>
<evidence type="ECO:0000313" key="3">
    <source>
        <dbReference type="Proteomes" id="UP000232230"/>
    </source>
</evidence>
<accession>A0A2K8NXL3</accession>
<sequence>MRKTVKLSILLLVAAVMYFGYSAWIDSVALFSINGFLEGSTEWKAAVDTFSNLPGTFEPNYWSELQKALDLYNSTAATDKQLILSGIMSSSSLMYKILSPFKLLLFGGVIGLFVPLAKQLFASTLIGMKQYISARQTNVLFNYQKTIDYAKDLHSKLLANDFEGTKGLYASYSGLAFKPRFLTNMLEEIALKLINFQDVDVFSTGSEKVVAALEEMYEKERRRSLNGRGEEMFFDFKRGYEYCANGSKYIIAYYSNLKTNDKTKIEWKLFSLEITKFNISLIVAFIPAILLSSAIAGILGQVLPAGYALYIGLTFLWVVFAIILHALLVFKNKENRTNIKKLIKPALTFYSLYFVMFITIGFGAVSLMAVGDIRSPGTAGLIWVWFSALAYLVLSACLIWYVISTLVDAFRSPDGLTKALIIDGIILPLVAWLLVTGTNIAMMVLNNMYPISATTNPDWVAKVRSILSYANLGILIVFWIYLFISNFLIANIVSKKSAMQLLESGIQADKKFKEKQSKSKA</sequence>
<dbReference type="AlphaFoldDB" id="A0A2K8NXL3"/>
<keyword evidence="3" id="KW-1185">Reference proteome</keyword>
<feature type="transmembrane region" description="Helical" evidence="1">
    <location>
        <begin position="382"/>
        <end position="403"/>
    </location>
</feature>
<dbReference type="EMBL" id="CP024965">
    <property type="protein sequence ID" value="ATZ18559.1"/>
    <property type="molecule type" value="Genomic_DNA"/>
</dbReference>
<keyword evidence="1" id="KW-0812">Transmembrane</keyword>
<keyword evidence="1" id="KW-1133">Transmembrane helix</keyword>
<feature type="transmembrane region" description="Helical" evidence="1">
    <location>
        <begin position="466"/>
        <end position="489"/>
    </location>
</feature>